<gene>
    <name evidence="2" type="ORF">CDV36_000043</name>
</gene>
<dbReference type="PANTHER" id="PTHR37540:SF10">
    <property type="entry name" value="SIGMA-70 REGION 2 FAMILY PROTEIN"/>
    <property type="match status" value="1"/>
</dbReference>
<feature type="compositionally biased region" description="Basic and acidic residues" evidence="1">
    <location>
        <begin position="45"/>
        <end position="63"/>
    </location>
</feature>
<reference evidence="2 3" key="1">
    <citation type="submission" date="2017-06" db="EMBL/GenBank/DDBJ databases">
        <title>Comparative genomic analysis of Ambrosia Fusariam Clade fungi.</title>
        <authorList>
            <person name="Stajich J.E."/>
            <person name="Carrillo J."/>
            <person name="Kijimoto T."/>
            <person name="Eskalen A."/>
            <person name="O'Donnell K."/>
            <person name="Kasson M."/>
        </authorList>
    </citation>
    <scope>NUCLEOTIDE SEQUENCE [LARGE SCALE GENOMIC DNA]</scope>
    <source>
        <strain evidence="2">UCR3666</strain>
    </source>
</reference>
<keyword evidence="3" id="KW-1185">Reference proteome</keyword>
<evidence type="ECO:0000256" key="1">
    <source>
        <dbReference type="SAM" id="MobiDB-lite"/>
    </source>
</evidence>
<evidence type="ECO:0000313" key="2">
    <source>
        <dbReference type="EMBL" id="RMJ20242.1"/>
    </source>
</evidence>
<proteinExistence type="predicted"/>
<organism evidence="2 3">
    <name type="scientific">Fusarium kuroshium</name>
    <dbReference type="NCBI Taxonomy" id="2010991"/>
    <lineage>
        <taxon>Eukaryota</taxon>
        <taxon>Fungi</taxon>
        <taxon>Dikarya</taxon>
        <taxon>Ascomycota</taxon>
        <taxon>Pezizomycotina</taxon>
        <taxon>Sordariomycetes</taxon>
        <taxon>Hypocreomycetidae</taxon>
        <taxon>Hypocreales</taxon>
        <taxon>Nectriaceae</taxon>
        <taxon>Fusarium</taxon>
        <taxon>Fusarium solani species complex</taxon>
    </lineage>
</organism>
<dbReference type="EMBL" id="NKUJ01000001">
    <property type="protein sequence ID" value="RMJ20242.1"/>
    <property type="molecule type" value="Genomic_DNA"/>
</dbReference>
<sequence>MPLQLTFVNTSNAPGMGVVETKQMRAHITKTNFARRRQRLVKERQQKKLQKIHERDLVARTEEPMSGNEATPHPPNVPPLDPGSEMLLSTHIRDPHNSISYLLYEFRPIVFPAGYGYPGSDRETVWVDQLVAEPALIEASMAIGLKYTPRHRSPWTSREADIRKYMAISMINKRLNTAAGLSDGMLGAVFTLAFAERLASDERALDVHIQGLAQMIRLRRAAGITQVPSWFSDFIIYDSIGQAITSTNGSHEKLMQALRNENNPTSMDVSRIINGISQLRKALDEFNTTKIPPRRDFLSIEHQVDCLQLEVEVVLGSDDQYIRTLRFALQLFLLLSWLSKPDTDFGILAEELRYSLSKPRVRLCSSVEPTIWQFFVGAVAAEKSIETRTWYVDRLQGVFDSMQVTKWTEVVQLLDRTYMPDMGLLEKFKVVWQEIGYVGQGRHGKVAEGSGYSW</sequence>
<comment type="caution">
    <text evidence="2">The sequence shown here is derived from an EMBL/GenBank/DDBJ whole genome shotgun (WGS) entry which is preliminary data.</text>
</comment>
<feature type="compositionally biased region" description="Pro residues" evidence="1">
    <location>
        <begin position="72"/>
        <end position="81"/>
    </location>
</feature>
<dbReference type="OrthoDB" id="4158087at2759"/>
<dbReference type="PANTHER" id="PTHR37540">
    <property type="entry name" value="TRANSCRIPTION FACTOR (ACR-2), PUTATIVE-RELATED-RELATED"/>
    <property type="match status" value="1"/>
</dbReference>
<protein>
    <submittedName>
        <fullName evidence="2">Uncharacterized protein</fullName>
    </submittedName>
</protein>
<feature type="region of interest" description="Disordered" evidence="1">
    <location>
        <begin position="45"/>
        <end position="81"/>
    </location>
</feature>
<dbReference type="Proteomes" id="UP000277212">
    <property type="component" value="Unassembled WGS sequence"/>
</dbReference>
<accession>A0A3M2SST3</accession>
<dbReference type="AlphaFoldDB" id="A0A3M2SST3"/>
<evidence type="ECO:0000313" key="3">
    <source>
        <dbReference type="Proteomes" id="UP000277212"/>
    </source>
</evidence>
<name>A0A3M2SST3_9HYPO</name>